<feature type="transmembrane region" description="Helical" evidence="1">
    <location>
        <begin position="113"/>
        <end position="131"/>
    </location>
</feature>
<protein>
    <submittedName>
        <fullName evidence="2">Uncharacterized protein</fullName>
    </submittedName>
</protein>
<keyword evidence="1" id="KW-1133">Transmembrane helix</keyword>
<dbReference type="EMBL" id="CP017599">
    <property type="protein sequence ID" value="AOX01708.1"/>
    <property type="molecule type" value="Genomic_DNA"/>
</dbReference>
<name>A0A1D8TVN6_9CYAN</name>
<evidence type="ECO:0000313" key="3">
    <source>
        <dbReference type="Proteomes" id="UP000177870"/>
    </source>
</evidence>
<reference evidence="3" key="1">
    <citation type="submission" date="2016-10" db="EMBL/GenBank/DDBJ databases">
        <title>Comparative genomics uncovers the prolific and rare metabolic potential of the cyanobacterial genus Moorea.</title>
        <authorList>
            <person name="Leao T."/>
            <person name="Castelao G."/>
            <person name="Korobeynikov A."/>
            <person name="Monroe E.A."/>
            <person name="Podell S."/>
            <person name="Glukhov E."/>
            <person name="Allen E."/>
            <person name="Gerwick W.H."/>
            <person name="Gerwick L."/>
        </authorList>
    </citation>
    <scope>NUCLEOTIDE SEQUENCE [LARGE SCALE GENOMIC DNA]</scope>
    <source>
        <strain evidence="3">PAL-8-15-08-1</strain>
    </source>
</reference>
<dbReference type="KEGG" id="mpro:BJP34_21720"/>
<evidence type="ECO:0000256" key="1">
    <source>
        <dbReference type="SAM" id="Phobius"/>
    </source>
</evidence>
<dbReference type="AlphaFoldDB" id="A0A1D8TVN6"/>
<keyword evidence="1" id="KW-0472">Membrane</keyword>
<proteinExistence type="predicted"/>
<gene>
    <name evidence="2" type="ORF">BJP34_21720</name>
</gene>
<dbReference type="Proteomes" id="UP000177870">
    <property type="component" value="Chromosome"/>
</dbReference>
<dbReference type="RefSeq" id="WP_070394142.1">
    <property type="nucleotide sequence ID" value="NZ_CP017599.1"/>
</dbReference>
<evidence type="ECO:0000313" key="2">
    <source>
        <dbReference type="EMBL" id="AOX01708.1"/>
    </source>
</evidence>
<organism evidence="2 3">
    <name type="scientific">Moorena producens PAL-8-15-08-1</name>
    <dbReference type="NCBI Taxonomy" id="1458985"/>
    <lineage>
        <taxon>Bacteria</taxon>
        <taxon>Bacillati</taxon>
        <taxon>Cyanobacteriota</taxon>
        <taxon>Cyanophyceae</taxon>
        <taxon>Coleofasciculales</taxon>
        <taxon>Coleofasciculaceae</taxon>
        <taxon>Moorena</taxon>
    </lineage>
</organism>
<accession>A0A1D8TVN6</accession>
<dbReference type="OrthoDB" id="9884675at2"/>
<sequence>MSQKNNTVTGDQAKQIIVDTYRYQSEYYHNRHPISVNRQASTINRQGSTINRHPISVNREEQTINRQPFIGDPNVFWFSEMGSDWSATIREACWETIKEPIEEQEDLSRDKKGASTIVSALALLGMIVLAVI</sequence>
<keyword evidence="1" id="KW-0812">Transmembrane</keyword>